<accession>A0A2U7UEP4</accession>
<dbReference type="Proteomes" id="UP000249758">
    <property type="component" value="Segment"/>
</dbReference>
<gene>
    <name evidence="2" type="ORF">pmac_cds_228</name>
</gene>
<dbReference type="RefSeq" id="YP_009480912.1">
    <property type="nucleotide sequence ID" value="NC_037665.1"/>
</dbReference>
<feature type="compositionally biased region" description="Basic and acidic residues" evidence="1">
    <location>
        <begin position="431"/>
        <end position="466"/>
    </location>
</feature>
<organism evidence="2">
    <name type="scientific">Pandoravirus macleodensis</name>
    <dbReference type="NCBI Taxonomy" id="2107707"/>
    <lineage>
        <taxon>Viruses</taxon>
        <taxon>Pandoravirus</taxon>
    </lineage>
</organism>
<feature type="region of interest" description="Disordered" evidence="1">
    <location>
        <begin position="1"/>
        <end position="56"/>
    </location>
</feature>
<protein>
    <submittedName>
        <fullName evidence="2">Uncharacterized protein</fullName>
    </submittedName>
</protein>
<dbReference type="GeneID" id="36841371"/>
<evidence type="ECO:0000256" key="1">
    <source>
        <dbReference type="SAM" id="MobiDB-lite"/>
    </source>
</evidence>
<evidence type="ECO:0000313" key="2">
    <source>
        <dbReference type="EMBL" id="AVK76916.1"/>
    </source>
</evidence>
<sequence>MDLVDCQSAPRSTEPLSDIGTDASDVSPPLERQQHSDVTPPMAPDQSQSPSTSSPPIVVVRDGRYCHVTGCVLVPIVVDGVRVMTNWVMSSTDNIIAPSASARMTNGTVAHAQASAETPRTLKDDTCLPDASTARGVVHDPTSPTLMASSHNAADGADVRRAWPTVCRALGTVYRPHAISIGGACIQAPEGAPDTGIHFLRAHAVRVSSLSCVQLAHRVAQAHSSIMSVARPTSHEPPAVLGRLVADGIVQRPSVLWDMRARTQTVTVAMGVAAPINDPNTALVRLYRPEHPDVIAAGESIVALARAGALVRVLGIEVAVSPEAPTMRLPLDTPEWAMIDVGVRACYFDQETRRAVVDALARVGPPSWRASPLWARGTVLAHEADGVLGLACQQAPVLALVLSGHDPARPVRLRMGRDAYAHATPVHEVRYRWPDPDDRPPDRENNGNDPRNDHRNDHRNDSRNNNDDNDDIVVQLQYAQIDLASWMNRSPGGTCLIGNCAFQGRAVLVDYEADVMAVFSGGPP</sequence>
<dbReference type="EMBL" id="MG011691">
    <property type="protein sequence ID" value="AVK76916.1"/>
    <property type="molecule type" value="Genomic_DNA"/>
</dbReference>
<feature type="region of interest" description="Disordered" evidence="1">
    <location>
        <begin position="431"/>
        <end position="471"/>
    </location>
</feature>
<dbReference type="KEGG" id="vg:36841371"/>
<reference evidence="2" key="1">
    <citation type="journal article" date="2018" name="Nat. Commun.">
        <title>Diversity and evolution of the emerging Pandoraviridae family.</title>
        <authorList>
            <person name="Legendre M."/>
            <person name="Fabre E."/>
            <person name="Poirot O."/>
            <person name="Jeudy S."/>
            <person name="Lartigue A."/>
            <person name="Alempic J.M."/>
            <person name="Beucher L."/>
            <person name="Philippe N."/>
            <person name="Bertaux L."/>
            <person name="Christo-Foroux E."/>
            <person name="Labadie K."/>
            <person name="Coute Y."/>
            <person name="Abergel C."/>
            <person name="Claverie J.M."/>
        </authorList>
    </citation>
    <scope>NUCLEOTIDE SEQUENCE [LARGE SCALE GENOMIC DNA]</scope>
    <source>
        <strain evidence="2">Macleodensis</strain>
    </source>
</reference>
<proteinExistence type="predicted"/>
<feature type="compositionally biased region" description="Low complexity" evidence="1">
    <location>
        <begin position="44"/>
        <end position="56"/>
    </location>
</feature>
<name>A0A2U7UEP4_9VIRU</name>